<reference evidence="9 10" key="1">
    <citation type="submission" date="2014-04" db="EMBL/GenBank/DDBJ databases">
        <authorList>
            <consortium name="DOE Joint Genome Institute"/>
            <person name="Kuo A."/>
            <person name="Zuccaro A."/>
            <person name="Kohler A."/>
            <person name="Nagy L.G."/>
            <person name="Floudas D."/>
            <person name="Copeland A."/>
            <person name="Barry K.W."/>
            <person name="Cichocki N."/>
            <person name="Veneault-Fourrey C."/>
            <person name="LaButti K."/>
            <person name="Lindquist E.A."/>
            <person name="Lipzen A."/>
            <person name="Lundell T."/>
            <person name="Morin E."/>
            <person name="Murat C."/>
            <person name="Sun H."/>
            <person name="Tunlid A."/>
            <person name="Henrissat B."/>
            <person name="Grigoriev I.V."/>
            <person name="Hibbett D.S."/>
            <person name="Martin F."/>
            <person name="Nordberg H.P."/>
            <person name="Cantor M.N."/>
            <person name="Hua S.X."/>
        </authorList>
    </citation>
    <scope>NUCLEOTIDE SEQUENCE [LARGE SCALE GENOMIC DNA]</scope>
    <source>
        <strain evidence="9 10">MAFF 305830</strain>
    </source>
</reference>
<dbReference type="SUPFAM" id="SSF49785">
    <property type="entry name" value="Galactose-binding domain-like"/>
    <property type="match status" value="1"/>
</dbReference>
<name>A0A0C3A5I1_SERVB</name>
<dbReference type="FunFam" id="3.40.30.10:FF:000245">
    <property type="entry name" value="Thioredoxin"/>
    <property type="match status" value="1"/>
</dbReference>
<evidence type="ECO:0000256" key="5">
    <source>
        <dbReference type="PROSITE-ProRule" id="PRU00433"/>
    </source>
</evidence>
<gene>
    <name evidence="9" type="ORF">M408DRAFT_18669</name>
</gene>
<protein>
    <recommendedName>
        <fullName evidence="1">Thioredoxin</fullName>
    </recommendedName>
</protein>
<dbReference type="PROSITE" id="PS51007">
    <property type="entry name" value="CYTC"/>
    <property type="match status" value="1"/>
</dbReference>
<keyword evidence="10" id="KW-1185">Reference proteome</keyword>
<dbReference type="InterPro" id="IPR013766">
    <property type="entry name" value="Thioredoxin_domain"/>
</dbReference>
<keyword evidence="2 5" id="KW-0479">Metal-binding</keyword>
<dbReference type="OrthoDB" id="10263751at2759"/>
<evidence type="ECO:0000259" key="8">
    <source>
        <dbReference type="PROSITE" id="PS51532"/>
    </source>
</evidence>
<dbReference type="GO" id="GO:0009055">
    <property type="term" value="F:electron transfer activity"/>
    <property type="evidence" value="ECO:0007669"/>
    <property type="project" value="InterPro"/>
</dbReference>
<evidence type="ECO:0000259" key="6">
    <source>
        <dbReference type="PROSITE" id="PS51007"/>
    </source>
</evidence>
<keyword evidence="3 5" id="KW-0408">Iron</keyword>
<dbReference type="Proteomes" id="UP000054097">
    <property type="component" value="Unassembled WGS sequence"/>
</dbReference>
<dbReference type="Pfam" id="PF06201">
    <property type="entry name" value="PITH"/>
    <property type="match status" value="1"/>
</dbReference>
<proteinExistence type="predicted"/>
<evidence type="ECO:0000256" key="3">
    <source>
        <dbReference type="ARBA" id="ARBA00023004"/>
    </source>
</evidence>
<dbReference type="GO" id="GO:0005737">
    <property type="term" value="C:cytoplasm"/>
    <property type="evidence" value="ECO:0007669"/>
    <property type="project" value="UniProtKB-ARBA"/>
</dbReference>
<dbReference type="InterPro" id="IPR036249">
    <property type="entry name" value="Thioredoxin-like_sf"/>
</dbReference>
<dbReference type="Gene3D" id="2.60.120.470">
    <property type="entry name" value="PITH domain"/>
    <property type="match status" value="1"/>
</dbReference>
<dbReference type="STRING" id="933852.A0A0C3A5I1"/>
<dbReference type="EMBL" id="KN824504">
    <property type="protein sequence ID" value="KIM19935.1"/>
    <property type="molecule type" value="Genomic_DNA"/>
</dbReference>
<dbReference type="SUPFAM" id="SSF52833">
    <property type="entry name" value="Thioredoxin-like"/>
    <property type="match status" value="1"/>
</dbReference>
<dbReference type="PROSITE" id="PS51532">
    <property type="entry name" value="PITH"/>
    <property type="match status" value="1"/>
</dbReference>
<feature type="domain" description="Thioredoxin" evidence="7">
    <location>
        <begin position="1"/>
        <end position="135"/>
    </location>
</feature>
<dbReference type="GO" id="GO:0046872">
    <property type="term" value="F:metal ion binding"/>
    <property type="evidence" value="ECO:0007669"/>
    <property type="project" value="UniProtKB-KW"/>
</dbReference>
<keyword evidence="5" id="KW-0349">Heme</keyword>
<dbReference type="InterPro" id="IPR009056">
    <property type="entry name" value="Cyt_c-like_dom"/>
</dbReference>
<feature type="domain" description="PITH" evidence="8">
    <location>
        <begin position="115"/>
        <end position="291"/>
    </location>
</feature>
<feature type="domain" description="Cytochrome c" evidence="6">
    <location>
        <begin position="19"/>
        <end position="166"/>
    </location>
</feature>
<evidence type="ECO:0000256" key="2">
    <source>
        <dbReference type="ARBA" id="ARBA00022723"/>
    </source>
</evidence>
<dbReference type="InterPro" id="IPR008979">
    <property type="entry name" value="Galactose-bd-like_sf"/>
</dbReference>
<evidence type="ECO:0000259" key="7">
    <source>
        <dbReference type="PROSITE" id="PS51352"/>
    </source>
</evidence>
<dbReference type="Gene3D" id="3.40.30.10">
    <property type="entry name" value="Glutaredoxin"/>
    <property type="match status" value="1"/>
</dbReference>
<dbReference type="GO" id="GO:0020037">
    <property type="term" value="F:heme binding"/>
    <property type="evidence" value="ECO:0007669"/>
    <property type="project" value="InterPro"/>
</dbReference>
<dbReference type="PROSITE" id="PS51352">
    <property type="entry name" value="THIOREDOXIN_2"/>
    <property type="match status" value="1"/>
</dbReference>
<accession>A0A0C3A5I1</accession>
<dbReference type="AlphaFoldDB" id="A0A0C3A5I1"/>
<organism evidence="9 10">
    <name type="scientific">Serendipita vermifera MAFF 305830</name>
    <dbReference type="NCBI Taxonomy" id="933852"/>
    <lineage>
        <taxon>Eukaryota</taxon>
        <taxon>Fungi</taxon>
        <taxon>Dikarya</taxon>
        <taxon>Basidiomycota</taxon>
        <taxon>Agaricomycotina</taxon>
        <taxon>Agaricomycetes</taxon>
        <taxon>Sebacinales</taxon>
        <taxon>Serendipitaceae</taxon>
        <taxon>Serendipita</taxon>
    </lineage>
</organism>
<evidence type="ECO:0000313" key="10">
    <source>
        <dbReference type="Proteomes" id="UP000054097"/>
    </source>
</evidence>
<dbReference type="HOGENOM" id="CLU_072377_0_1_1"/>
<dbReference type="InterPro" id="IPR037047">
    <property type="entry name" value="PITH_dom_sf"/>
</dbReference>
<dbReference type="PANTHER" id="PTHR46115">
    <property type="entry name" value="THIOREDOXIN-LIKE PROTEIN 1"/>
    <property type="match status" value="1"/>
</dbReference>
<reference evidence="10" key="2">
    <citation type="submission" date="2015-01" db="EMBL/GenBank/DDBJ databases">
        <title>Evolutionary Origins and Diversification of the Mycorrhizal Mutualists.</title>
        <authorList>
            <consortium name="DOE Joint Genome Institute"/>
            <consortium name="Mycorrhizal Genomics Consortium"/>
            <person name="Kohler A."/>
            <person name="Kuo A."/>
            <person name="Nagy L.G."/>
            <person name="Floudas D."/>
            <person name="Copeland A."/>
            <person name="Barry K.W."/>
            <person name="Cichocki N."/>
            <person name="Veneault-Fourrey C."/>
            <person name="LaButti K."/>
            <person name="Lindquist E.A."/>
            <person name="Lipzen A."/>
            <person name="Lundell T."/>
            <person name="Morin E."/>
            <person name="Murat C."/>
            <person name="Riley R."/>
            <person name="Ohm R."/>
            <person name="Sun H."/>
            <person name="Tunlid A."/>
            <person name="Henrissat B."/>
            <person name="Grigoriev I.V."/>
            <person name="Hibbett D.S."/>
            <person name="Martin F."/>
        </authorList>
    </citation>
    <scope>NUCLEOTIDE SEQUENCE [LARGE SCALE GENOMIC DNA]</scope>
    <source>
        <strain evidence="10">MAFF 305830</strain>
    </source>
</reference>
<keyword evidence="4" id="KW-1015">Disulfide bond</keyword>
<dbReference type="CDD" id="cd02947">
    <property type="entry name" value="TRX_family"/>
    <property type="match status" value="1"/>
</dbReference>
<dbReference type="InterPro" id="IPR010400">
    <property type="entry name" value="PITH_dom"/>
</dbReference>
<evidence type="ECO:0000256" key="4">
    <source>
        <dbReference type="ARBA" id="ARBA00023157"/>
    </source>
</evidence>
<sequence>MSLVRHIETESAFNELLDAKSSSGALVVVKWSAQWCQPCHAISPHIDEFSKSYPQVTFVKVDTDKFATLAQKYNVTAMPTFHFIKNKSVVETVKGANKEAIRAAIVKHMVGAVASGSGSEPSDISLLEFLDRPQINCLNESTEHTFKSIMSGSSRNTSAAYLESDVDEQLILNIPFNQTVRIRGISIKCSEESQAPKLIKLTVNTPNVGFDEVEDAVEPQVAQIIELDADTVTSGKTIPLRFVRFQNVLSLHIFVGSNQGSEDNTRIDSIDIFGLPGQTSRVSELRAREEH</sequence>
<evidence type="ECO:0000313" key="9">
    <source>
        <dbReference type="EMBL" id="KIM19935.1"/>
    </source>
</evidence>
<dbReference type="Pfam" id="PF00085">
    <property type="entry name" value="Thioredoxin"/>
    <property type="match status" value="1"/>
</dbReference>
<evidence type="ECO:0000256" key="1">
    <source>
        <dbReference type="ARBA" id="ARBA00020570"/>
    </source>
</evidence>